<dbReference type="SUPFAM" id="SSF53756">
    <property type="entry name" value="UDP-Glycosyltransferase/glycogen phosphorylase"/>
    <property type="match status" value="1"/>
</dbReference>
<dbReference type="Gene3D" id="3.40.50.2000">
    <property type="entry name" value="Glycogen Phosphorylase B"/>
    <property type="match status" value="1"/>
</dbReference>
<protein>
    <recommendedName>
        <fullName evidence="3">Glycosyltransferase family 1 protein</fullName>
    </recommendedName>
</protein>
<dbReference type="RefSeq" id="WP_275844255.1">
    <property type="nucleotide sequence ID" value="NZ_CP135996.1"/>
</dbReference>
<evidence type="ECO:0000313" key="1">
    <source>
        <dbReference type="EMBL" id="WOC32196.1"/>
    </source>
</evidence>
<dbReference type="EMBL" id="CP135996">
    <property type="protein sequence ID" value="WOC32196.1"/>
    <property type="molecule type" value="Genomic_DNA"/>
</dbReference>
<dbReference type="AlphaFoldDB" id="A0AA97DB47"/>
<reference evidence="2" key="2">
    <citation type="submission" date="2024-06" db="EMBL/GenBank/DDBJ databases">
        <title>Caproicibacterium argilliputei sp. nov, a novel caproic acid producing anaerobic bacterium isolated from pit mud.</title>
        <authorList>
            <person name="Zeng C."/>
        </authorList>
    </citation>
    <scope>NUCLEOTIDE SEQUENCE [LARGE SCALE GENOMIC DNA]</scope>
    <source>
        <strain evidence="2">ZCY20-5</strain>
    </source>
</reference>
<organism evidence="1 2">
    <name type="scientific">Caproicibacterium argilliputei</name>
    <dbReference type="NCBI Taxonomy" id="3030016"/>
    <lineage>
        <taxon>Bacteria</taxon>
        <taxon>Bacillati</taxon>
        <taxon>Bacillota</taxon>
        <taxon>Clostridia</taxon>
        <taxon>Eubacteriales</taxon>
        <taxon>Oscillospiraceae</taxon>
        <taxon>Caproicibacterium</taxon>
    </lineage>
</organism>
<name>A0AA97DB47_9FIRM</name>
<dbReference type="KEGG" id="carl:PXC00_13560"/>
<sequence length="396" mass="44733">MKLLYLTFQEDDVLYAGVVKKIKGQAAAFSKLGFSVTYSLWQKNNFRFYGHAEKTIPISAEHGLMARFYEIAAEHLLQNPYHILYVRLDRIDFGVLKLLRTARAVGVQKIILEIPNYPYLDTYRNSYRFVENKIQRAVSAVKVNLGALQDQLAGPQLKSLCDAVILFGDSAETFYGVKAMNATNGIDCDALSAVPWPKSDRTIRMIGVAGTLWWQAYDRVLQGMHNYYAQNAQPVFDFRFTLVGGDAKEMPEFHQTVKTLGLSDRVETPGFQTGKALQASYDRADVGISTLGCYRRGITRCSSLKAREYAAVGLPFLYAYDDDSLPGDAAWALRVPNDNTPVSMEQLARFVQACRDDPRTVIEERNFAEETYDWVAILHRFLEFSGFEFPPLSSQV</sequence>
<keyword evidence="2" id="KW-1185">Reference proteome</keyword>
<evidence type="ECO:0000313" key="2">
    <source>
        <dbReference type="Proteomes" id="UP001300604"/>
    </source>
</evidence>
<evidence type="ECO:0008006" key="3">
    <source>
        <dbReference type="Google" id="ProtNLM"/>
    </source>
</evidence>
<accession>A0AA97DB47</accession>
<dbReference type="Proteomes" id="UP001300604">
    <property type="component" value="Chromosome"/>
</dbReference>
<reference evidence="1 2" key="1">
    <citation type="submission" date="2024-06" db="EMBL/GenBank/DDBJ databases">
        <title>Caproicibacterium argilliputei sp. nov, a novel caproic acid producing anaerobic bacterium isolated from pit mud.</title>
        <authorList>
            <person name="Xia S."/>
        </authorList>
    </citation>
    <scope>NUCLEOTIDE SEQUENCE [LARGE SCALE GENOMIC DNA]</scope>
    <source>
        <strain evidence="1 2">ZCY20-5</strain>
    </source>
</reference>
<reference evidence="2" key="3">
    <citation type="submission" date="2024-06" db="EMBL/GenBank/DDBJ databases">
        <authorList>
            <person name="Zeng C."/>
        </authorList>
    </citation>
    <scope>NUCLEOTIDE SEQUENCE [LARGE SCALE GENOMIC DNA]</scope>
    <source>
        <strain evidence="2">ZCY20-5</strain>
    </source>
</reference>
<dbReference type="Pfam" id="PF13692">
    <property type="entry name" value="Glyco_trans_1_4"/>
    <property type="match status" value="1"/>
</dbReference>
<gene>
    <name evidence="1" type="ORF">PXC00_13560</name>
</gene>
<proteinExistence type="predicted"/>